<name>A0A6A3MRT6_9STRA</name>
<dbReference type="AlphaFoldDB" id="A0A6A3MRT6"/>
<organism evidence="2 3">
    <name type="scientific">Phytophthora rubi</name>
    <dbReference type="NCBI Taxonomy" id="129364"/>
    <lineage>
        <taxon>Eukaryota</taxon>
        <taxon>Sar</taxon>
        <taxon>Stramenopiles</taxon>
        <taxon>Oomycota</taxon>
        <taxon>Peronosporomycetes</taxon>
        <taxon>Peronosporales</taxon>
        <taxon>Peronosporaceae</taxon>
        <taxon>Phytophthora</taxon>
    </lineage>
</organism>
<feature type="compositionally biased region" description="Basic and acidic residues" evidence="1">
    <location>
        <begin position="1"/>
        <end position="12"/>
    </location>
</feature>
<gene>
    <name evidence="2" type="ORF">PR001_g9876</name>
</gene>
<reference evidence="2 3" key="1">
    <citation type="submission" date="2018-09" db="EMBL/GenBank/DDBJ databases">
        <title>Genomic investigation of the strawberry pathogen Phytophthora fragariae indicates pathogenicity is determined by transcriptional variation in three key races.</title>
        <authorList>
            <person name="Adams T.M."/>
            <person name="Armitage A.D."/>
            <person name="Sobczyk M.K."/>
            <person name="Bates H.J."/>
            <person name="Dunwell J.M."/>
            <person name="Nellist C.F."/>
            <person name="Harrison R.J."/>
        </authorList>
    </citation>
    <scope>NUCLEOTIDE SEQUENCE [LARGE SCALE GENOMIC DNA]</scope>
    <source>
        <strain evidence="2 3">SCRP249</strain>
    </source>
</reference>
<comment type="caution">
    <text evidence="2">The sequence shown here is derived from an EMBL/GenBank/DDBJ whole genome shotgun (WGS) entry which is preliminary data.</text>
</comment>
<dbReference type="EMBL" id="QXFV01000562">
    <property type="protein sequence ID" value="KAE9034091.1"/>
    <property type="molecule type" value="Genomic_DNA"/>
</dbReference>
<evidence type="ECO:0000313" key="3">
    <source>
        <dbReference type="Proteomes" id="UP000429607"/>
    </source>
</evidence>
<protein>
    <submittedName>
        <fullName evidence="2">Uncharacterized protein</fullName>
    </submittedName>
</protein>
<dbReference type="Proteomes" id="UP000429607">
    <property type="component" value="Unassembled WGS sequence"/>
</dbReference>
<proteinExistence type="predicted"/>
<feature type="region of interest" description="Disordered" evidence="1">
    <location>
        <begin position="1"/>
        <end position="74"/>
    </location>
</feature>
<sequence length="132" mass="14690">MDEDNEQARAELDLGSTEFEAEASSTIRRRGQWTKMGRPTASDQALDTFQKTLPSRSCTHPRESGGGSAGPSAYHVMERDLKPWDLDSVDGAEEPECLDVMKEYFTHYRLIRGKKTNNACTHDAPLGVKTCP</sequence>
<accession>A0A6A3MRT6</accession>
<evidence type="ECO:0000256" key="1">
    <source>
        <dbReference type="SAM" id="MobiDB-lite"/>
    </source>
</evidence>
<evidence type="ECO:0000313" key="2">
    <source>
        <dbReference type="EMBL" id="KAE9034091.1"/>
    </source>
</evidence>
<feature type="compositionally biased region" description="Polar residues" evidence="1">
    <location>
        <begin position="41"/>
        <end position="58"/>
    </location>
</feature>